<comment type="similarity">
    <text evidence="1">Belongs to the short-chain dehydrogenases/reductases (SDR) family.</text>
</comment>
<dbReference type="AlphaFoldDB" id="A0A9N8DYQ4"/>
<dbReference type="GO" id="GO:0016491">
    <property type="term" value="F:oxidoreductase activity"/>
    <property type="evidence" value="ECO:0007669"/>
    <property type="project" value="UniProtKB-KW"/>
</dbReference>
<evidence type="ECO:0000313" key="3">
    <source>
        <dbReference type="EMBL" id="CAB9511368.1"/>
    </source>
</evidence>
<evidence type="ECO:0000256" key="2">
    <source>
        <dbReference type="ARBA" id="ARBA00023002"/>
    </source>
</evidence>
<dbReference type="InterPro" id="IPR036291">
    <property type="entry name" value="NAD(P)-bd_dom_sf"/>
</dbReference>
<accession>A0A9N8DYQ4</accession>
<keyword evidence="2" id="KW-0560">Oxidoreductase</keyword>
<sequence>MSEIYLVTGANSGLGLHSVRRIAMMPSTKKIYMGCRSENKASVAIDSIKGMEGVDRCDQASTQKPVGPNQVLDIHQINLIGHVQLVEALKPKLAQGCKIVFSGSEAARGILIMMIGTPKLGGTSDWYRNQLEGKFPGYDPMDVYAKTKGFAALYFAEWARQNPKYSVLVVSPGGTSGTSALNADAVPAHFRLMMPVMMPLLKAMGVIHNLEDGTDRYIQALTGKYDEAFQSGSFVASKRGTTGEVCDQTELRSGKMYADTVKQKVAFEALSVYTTVEK</sequence>
<evidence type="ECO:0000256" key="1">
    <source>
        <dbReference type="ARBA" id="ARBA00006484"/>
    </source>
</evidence>
<reference evidence="3" key="1">
    <citation type="submission" date="2020-06" db="EMBL/GenBank/DDBJ databases">
        <authorList>
            <consortium name="Plant Systems Biology data submission"/>
        </authorList>
    </citation>
    <scope>NUCLEOTIDE SEQUENCE</scope>
    <source>
        <strain evidence="3">D6</strain>
    </source>
</reference>
<dbReference type="OrthoDB" id="45599at2759"/>
<evidence type="ECO:0000313" key="4">
    <source>
        <dbReference type="Proteomes" id="UP001153069"/>
    </source>
</evidence>
<dbReference type="PANTHER" id="PTHR24320">
    <property type="entry name" value="RETINOL DEHYDROGENASE"/>
    <property type="match status" value="1"/>
</dbReference>
<gene>
    <name evidence="3" type="ORF">SEMRO_481_G151690.1</name>
</gene>
<comment type="caution">
    <text evidence="3">The sequence shown here is derived from an EMBL/GenBank/DDBJ whole genome shotgun (WGS) entry which is preliminary data.</text>
</comment>
<proteinExistence type="inferred from homology"/>
<name>A0A9N8DYQ4_9STRA</name>
<dbReference type="EMBL" id="CAICTM010000480">
    <property type="protein sequence ID" value="CAB9511368.1"/>
    <property type="molecule type" value="Genomic_DNA"/>
</dbReference>
<dbReference type="Gene3D" id="3.40.50.720">
    <property type="entry name" value="NAD(P)-binding Rossmann-like Domain"/>
    <property type="match status" value="2"/>
</dbReference>
<keyword evidence="4" id="KW-1185">Reference proteome</keyword>
<dbReference type="Proteomes" id="UP001153069">
    <property type="component" value="Unassembled WGS sequence"/>
</dbReference>
<organism evidence="3 4">
    <name type="scientific">Seminavis robusta</name>
    <dbReference type="NCBI Taxonomy" id="568900"/>
    <lineage>
        <taxon>Eukaryota</taxon>
        <taxon>Sar</taxon>
        <taxon>Stramenopiles</taxon>
        <taxon>Ochrophyta</taxon>
        <taxon>Bacillariophyta</taxon>
        <taxon>Bacillariophyceae</taxon>
        <taxon>Bacillariophycidae</taxon>
        <taxon>Naviculales</taxon>
        <taxon>Naviculaceae</taxon>
        <taxon>Seminavis</taxon>
    </lineage>
</organism>
<dbReference type="PANTHER" id="PTHR24320:SF148">
    <property type="entry name" value="NAD(P)-BINDING ROSSMANN-FOLD SUPERFAMILY PROTEIN"/>
    <property type="match status" value="1"/>
</dbReference>
<protein>
    <submittedName>
        <fullName evidence="3">Short chain dehydrogenase</fullName>
    </submittedName>
</protein>
<dbReference type="SUPFAM" id="SSF51735">
    <property type="entry name" value="NAD(P)-binding Rossmann-fold domains"/>
    <property type="match status" value="1"/>
</dbReference>